<gene>
    <name evidence="1" type="ORF">SAY87_025592</name>
</gene>
<organism evidence="1 2">
    <name type="scientific">Trapa incisa</name>
    <dbReference type="NCBI Taxonomy" id="236973"/>
    <lineage>
        <taxon>Eukaryota</taxon>
        <taxon>Viridiplantae</taxon>
        <taxon>Streptophyta</taxon>
        <taxon>Embryophyta</taxon>
        <taxon>Tracheophyta</taxon>
        <taxon>Spermatophyta</taxon>
        <taxon>Magnoliopsida</taxon>
        <taxon>eudicotyledons</taxon>
        <taxon>Gunneridae</taxon>
        <taxon>Pentapetalae</taxon>
        <taxon>rosids</taxon>
        <taxon>malvids</taxon>
        <taxon>Myrtales</taxon>
        <taxon>Lythraceae</taxon>
        <taxon>Trapa</taxon>
    </lineage>
</organism>
<protein>
    <submittedName>
        <fullName evidence="1">Uncharacterized protein</fullName>
    </submittedName>
</protein>
<evidence type="ECO:0000313" key="2">
    <source>
        <dbReference type="Proteomes" id="UP001345219"/>
    </source>
</evidence>
<accession>A0AAN7GI84</accession>
<keyword evidence="2" id="KW-1185">Reference proteome</keyword>
<proteinExistence type="predicted"/>
<evidence type="ECO:0000313" key="1">
    <source>
        <dbReference type="EMBL" id="KAK4746555.1"/>
    </source>
</evidence>
<name>A0AAN7GI84_9MYRT</name>
<dbReference type="AlphaFoldDB" id="A0AAN7GI84"/>
<dbReference type="Proteomes" id="UP001345219">
    <property type="component" value="Chromosome 20"/>
</dbReference>
<reference evidence="1 2" key="1">
    <citation type="journal article" date="2023" name="Hortic Res">
        <title>Pangenome of water caltrop reveals structural variations and asymmetric subgenome divergence after allopolyploidization.</title>
        <authorList>
            <person name="Zhang X."/>
            <person name="Chen Y."/>
            <person name="Wang L."/>
            <person name="Yuan Y."/>
            <person name="Fang M."/>
            <person name="Shi L."/>
            <person name="Lu R."/>
            <person name="Comes H.P."/>
            <person name="Ma Y."/>
            <person name="Chen Y."/>
            <person name="Huang G."/>
            <person name="Zhou Y."/>
            <person name="Zheng Z."/>
            <person name="Qiu Y."/>
        </authorList>
    </citation>
    <scope>NUCLEOTIDE SEQUENCE [LARGE SCALE GENOMIC DNA]</scope>
    <source>
        <tissue evidence="1">Roots</tissue>
    </source>
</reference>
<dbReference type="PANTHER" id="PTHR35121:SF2">
    <property type="entry name" value="SWIM-TYPE DOMAIN-CONTAINING PROTEIN"/>
    <property type="match status" value="1"/>
</dbReference>
<dbReference type="PANTHER" id="PTHR35121">
    <property type="entry name" value="HOMEODOMAIN PROTEIN 8, PUTATIVE-RELATED"/>
    <property type="match status" value="1"/>
</dbReference>
<dbReference type="EMBL" id="JAXIOK010000020">
    <property type="protein sequence ID" value="KAK4746555.1"/>
    <property type="molecule type" value="Genomic_DNA"/>
</dbReference>
<comment type="caution">
    <text evidence="1">The sequence shown here is derived from an EMBL/GenBank/DDBJ whole genome shotgun (WGS) entry which is preliminary data.</text>
</comment>
<sequence length="108" mass="11645">MATGAADGFLRCGCMSSFDCVIERRPYHKNCGCALHEKKNDAGSGKSRAVSYPIRRTWSEGSLALMAGAQMSPVTSPVVAQMLIKGLMRRPGSCSSFPNDLEEERASD</sequence>